<name>A0ABP1Q7G5_9HEXA</name>
<sequence>MSGRRNTVPPGAVSEATSPSGSPIIVELESDSSDDDVEVSRYTGYPRIRTGVRFSRPPSTIDLESLCEVESERHRARSPLPSTSTGAQTDPIPGTAFQTIKNQRDENPTNLAKELLTEIQKMKAEKNELKEKISSLEERVTETETAFSLKESEVEQGQREIGILHQSLDKMNVDFKEKEKEAEKLCAENSSLQKSLEETSNLFKDNKKKAEQLREENSSLNQRLDKITVDLNDMIKEAKQLRSQNTSIQQRLEASEGALKIKEKETDQLQKRNSSLQQKECEAESALTQRDTISRLLKTRIYSLQQRLFTSDRALEKAAQETENHKATIESQRKELADVKNKHKELNSLYSNLKQKGQELEKTLHTKNDILGKVAEEKMEFEHKSVSYHEENKRLTFQLKKQEEIKQQCMKLLSSSLEPQPAAAAGTSEASDLEVSCNDPPTNHQENNNSMDNQNDAGTSAVLLTSKSSHGIITRLSSGSLERRSVTALVRGGMDASTPNCTKTGPAFHKVDDSATAGTYRCICGRVLVSNNALAKHILTNSEGVLCNRCSRTFQTKAGLRSHVKSCLSNPSTPNEDLRTGVKRKRNHVPDDAIP</sequence>
<dbReference type="SUPFAM" id="SSF57997">
    <property type="entry name" value="Tropomyosin"/>
    <property type="match status" value="1"/>
</dbReference>
<feature type="compositionally biased region" description="Polar residues" evidence="3">
    <location>
        <begin position="439"/>
        <end position="457"/>
    </location>
</feature>
<feature type="region of interest" description="Disordered" evidence="3">
    <location>
        <begin position="1"/>
        <end position="39"/>
    </location>
</feature>
<dbReference type="PROSITE" id="PS50157">
    <property type="entry name" value="ZINC_FINGER_C2H2_2"/>
    <property type="match status" value="1"/>
</dbReference>
<evidence type="ECO:0000313" key="6">
    <source>
        <dbReference type="Proteomes" id="UP001642540"/>
    </source>
</evidence>
<feature type="coiled-coil region" evidence="2">
    <location>
        <begin position="315"/>
        <end position="363"/>
    </location>
</feature>
<dbReference type="PANTHER" id="PTHR43941">
    <property type="entry name" value="STRUCTURAL MAINTENANCE OF CHROMOSOMES PROTEIN 2"/>
    <property type="match status" value="1"/>
</dbReference>
<feature type="region of interest" description="Disordered" evidence="3">
    <location>
        <begin position="417"/>
        <end position="457"/>
    </location>
</feature>
<keyword evidence="6" id="KW-1185">Reference proteome</keyword>
<keyword evidence="2" id="KW-0175">Coiled coil</keyword>
<evidence type="ECO:0000256" key="3">
    <source>
        <dbReference type="SAM" id="MobiDB-lite"/>
    </source>
</evidence>
<keyword evidence="1" id="KW-0863">Zinc-finger</keyword>
<feature type="coiled-coil region" evidence="2">
    <location>
        <begin position="112"/>
        <end position="279"/>
    </location>
</feature>
<reference evidence="5 6" key="1">
    <citation type="submission" date="2024-08" db="EMBL/GenBank/DDBJ databases">
        <authorList>
            <person name="Cucini C."/>
            <person name="Frati F."/>
        </authorList>
    </citation>
    <scope>NUCLEOTIDE SEQUENCE [LARGE SCALE GENOMIC DNA]</scope>
</reference>
<accession>A0ABP1Q7G5</accession>
<feature type="region of interest" description="Disordered" evidence="3">
    <location>
        <begin position="68"/>
        <end position="107"/>
    </location>
</feature>
<evidence type="ECO:0000259" key="4">
    <source>
        <dbReference type="PROSITE" id="PS50157"/>
    </source>
</evidence>
<evidence type="ECO:0000313" key="5">
    <source>
        <dbReference type="EMBL" id="CAL8092049.1"/>
    </source>
</evidence>
<evidence type="ECO:0000256" key="2">
    <source>
        <dbReference type="SAM" id="Coils"/>
    </source>
</evidence>
<feature type="domain" description="C2H2-type" evidence="4">
    <location>
        <begin position="545"/>
        <end position="574"/>
    </location>
</feature>
<dbReference type="InterPro" id="IPR013087">
    <property type="entry name" value="Znf_C2H2_type"/>
</dbReference>
<proteinExistence type="predicted"/>
<dbReference type="Proteomes" id="UP001642540">
    <property type="component" value="Unassembled WGS sequence"/>
</dbReference>
<evidence type="ECO:0000256" key="1">
    <source>
        <dbReference type="PROSITE-ProRule" id="PRU00042"/>
    </source>
</evidence>
<keyword evidence="1" id="KW-0862">Zinc</keyword>
<organism evidence="5 6">
    <name type="scientific">Orchesella dallaii</name>
    <dbReference type="NCBI Taxonomy" id="48710"/>
    <lineage>
        <taxon>Eukaryota</taxon>
        <taxon>Metazoa</taxon>
        <taxon>Ecdysozoa</taxon>
        <taxon>Arthropoda</taxon>
        <taxon>Hexapoda</taxon>
        <taxon>Collembola</taxon>
        <taxon>Entomobryomorpha</taxon>
        <taxon>Entomobryoidea</taxon>
        <taxon>Orchesellidae</taxon>
        <taxon>Orchesellinae</taxon>
        <taxon>Orchesella</taxon>
    </lineage>
</organism>
<comment type="caution">
    <text evidence="5">The sequence shown here is derived from an EMBL/GenBank/DDBJ whole genome shotgun (WGS) entry which is preliminary data.</text>
</comment>
<feature type="compositionally biased region" description="Acidic residues" evidence="3">
    <location>
        <begin position="28"/>
        <end position="37"/>
    </location>
</feature>
<keyword evidence="1" id="KW-0479">Metal-binding</keyword>
<feature type="region of interest" description="Disordered" evidence="3">
    <location>
        <begin position="565"/>
        <end position="595"/>
    </location>
</feature>
<gene>
    <name evidence="5" type="ORF">ODALV1_LOCUS8105</name>
</gene>
<dbReference type="EMBL" id="CAXLJM020000025">
    <property type="protein sequence ID" value="CAL8092049.1"/>
    <property type="molecule type" value="Genomic_DNA"/>
</dbReference>
<protein>
    <recommendedName>
        <fullName evidence="4">C2H2-type domain-containing protein</fullName>
    </recommendedName>
</protein>
<dbReference type="PANTHER" id="PTHR43941:SF1">
    <property type="entry name" value="STRUCTURAL MAINTENANCE OF CHROMOSOMES PROTEIN 2"/>
    <property type="match status" value="1"/>
</dbReference>